<protein>
    <submittedName>
        <fullName evidence="1">Uncharacterized protein</fullName>
    </submittedName>
</protein>
<name>A0ABP8HAW8_9BACT</name>
<organism evidence="1 2">
    <name type="scientific">Flaviaesturariibacter amylovorans</name>
    <dbReference type="NCBI Taxonomy" id="1084520"/>
    <lineage>
        <taxon>Bacteria</taxon>
        <taxon>Pseudomonadati</taxon>
        <taxon>Bacteroidota</taxon>
        <taxon>Chitinophagia</taxon>
        <taxon>Chitinophagales</taxon>
        <taxon>Chitinophagaceae</taxon>
        <taxon>Flaviaestuariibacter</taxon>
    </lineage>
</organism>
<gene>
    <name evidence="1" type="ORF">GCM10023184_32360</name>
</gene>
<dbReference type="RefSeq" id="WP_345256802.1">
    <property type="nucleotide sequence ID" value="NZ_BAABGY010000009.1"/>
</dbReference>
<accession>A0ABP8HAW8</accession>
<evidence type="ECO:0000313" key="2">
    <source>
        <dbReference type="Proteomes" id="UP001501725"/>
    </source>
</evidence>
<keyword evidence="2" id="KW-1185">Reference proteome</keyword>
<evidence type="ECO:0000313" key="1">
    <source>
        <dbReference type="EMBL" id="GAA4336850.1"/>
    </source>
</evidence>
<sequence>MNLHRWYEGMDLPTLKLLFEHTKKQFDQATSDSKSHPEITAIYRELKEIQYRMSMKEIEVRPAPDPAADALRQTT</sequence>
<comment type="caution">
    <text evidence="1">The sequence shown here is derived from an EMBL/GenBank/DDBJ whole genome shotgun (WGS) entry which is preliminary data.</text>
</comment>
<dbReference type="EMBL" id="BAABGY010000009">
    <property type="protein sequence ID" value="GAA4336850.1"/>
    <property type="molecule type" value="Genomic_DNA"/>
</dbReference>
<dbReference type="Proteomes" id="UP001501725">
    <property type="component" value="Unassembled WGS sequence"/>
</dbReference>
<proteinExistence type="predicted"/>
<reference evidence="2" key="1">
    <citation type="journal article" date="2019" name="Int. J. Syst. Evol. Microbiol.">
        <title>The Global Catalogue of Microorganisms (GCM) 10K type strain sequencing project: providing services to taxonomists for standard genome sequencing and annotation.</title>
        <authorList>
            <consortium name="The Broad Institute Genomics Platform"/>
            <consortium name="The Broad Institute Genome Sequencing Center for Infectious Disease"/>
            <person name="Wu L."/>
            <person name="Ma J."/>
        </authorList>
    </citation>
    <scope>NUCLEOTIDE SEQUENCE [LARGE SCALE GENOMIC DNA]</scope>
    <source>
        <strain evidence="2">JCM 17919</strain>
    </source>
</reference>